<dbReference type="FunFam" id="3.30.420.40:FF:000217">
    <property type="entry name" value="2-hydroxyisocaproyl-CoA dehydratase activator"/>
    <property type="match status" value="1"/>
</dbReference>
<dbReference type="Gene3D" id="3.40.50.11900">
    <property type="match status" value="1"/>
</dbReference>
<dbReference type="CDD" id="cd24036">
    <property type="entry name" value="ASKHA_NBD_BcrAD_BadFG_HgdC_HadI"/>
    <property type="match status" value="1"/>
</dbReference>
<feature type="domain" description="ATPase BadF/BadG/BcrA/BcrD type" evidence="6">
    <location>
        <begin position="50"/>
        <end position="298"/>
    </location>
</feature>
<dbReference type="AlphaFoldDB" id="A0A9D2SKZ4"/>
<dbReference type="InterPro" id="IPR008275">
    <property type="entry name" value="CoA_E_activase_dom"/>
</dbReference>
<dbReference type="NCBIfam" id="TIGR00241">
    <property type="entry name" value="CoA_E_activ"/>
    <property type="match status" value="1"/>
</dbReference>
<dbReference type="Pfam" id="PF01869">
    <property type="entry name" value="BcrAD_BadFG"/>
    <property type="match status" value="1"/>
</dbReference>
<dbReference type="GO" id="GO:0051536">
    <property type="term" value="F:iron-sulfur cluster binding"/>
    <property type="evidence" value="ECO:0007669"/>
    <property type="project" value="UniProtKB-KW"/>
</dbReference>
<dbReference type="Proteomes" id="UP000823893">
    <property type="component" value="Unassembled WGS sequence"/>
</dbReference>
<dbReference type="PANTHER" id="PTHR32329:SF2">
    <property type="entry name" value="BIFUNCTIONAL PROTEIN [INCLUDES 2-HYDROXYACYL-COA DEHYDRATASE (N-TER) AND ITS ACTIVATOR DOMAIN (C_TERM)"/>
    <property type="match status" value="1"/>
</dbReference>
<evidence type="ECO:0000256" key="5">
    <source>
        <dbReference type="ARBA" id="ARBA00023014"/>
    </source>
</evidence>
<evidence type="ECO:0000256" key="1">
    <source>
        <dbReference type="ARBA" id="ARBA00001966"/>
    </source>
</evidence>
<keyword evidence="5" id="KW-0411">Iron-sulfur</keyword>
<dbReference type="SUPFAM" id="SSF53067">
    <property type="entry name" value="Actin-like ATPase domain"/>
    <property type="match status" value="1"/>
</dbReference>
<reference evidence="7" key="1">
    <citation type="journal article" date="2021" name="PeerJ">
        <title>Extensive microbial diversity within the chicken gut microbiome revealed by metagenomics and culture.</title>
        <authorList>
            <person name="Gilroy R."/>
            <person name="Ravi A."/>
            <person name="Getino M."/>
            <person name="Pursley I."/>
            <person name="Horton D.L."/>
            <person name="Alikhan N.F."/>
            <person name="Baker D."/>
            <person name="Gharbi K."/>
            <person name="Hall N."/>
            <person name="Watson M."/>
            <person name="Adriaenssens E.M."/>
            <person name="Foster-Nyarko E."/>
            <person name="Jarju S."/>
            <person name="Secka A."/>
            <person name="Antonio M."/>
            <person name="Oren A."/>
            <person name="Chaudhuri R.R."/>
            <person name="La Ragione R."/>
            <person name="Hildebrand F."/>
            <person name="Pallen M.J."/>
        </authorList>
    </citation>
    <scope>NUCLEOTIDE SEQUENCE</scope>
    <source>
        <strain evidence="7">ChiSxjej6B18-287</strain>
    </source>
</reference>
<dbReference type="Gene3D" id="3.30.420.40">
    <property type="match status" value="2"/>
</dbReference>
<reference evidence="7" key="2">
    <citation type="submission" date="2021-04" db="EMBL/GenBank/DDBJ databases">
        <authorList>
            <person name="Gilroy R."/>
        </authorList>
    </citation>
    <scope>NUCLEOTIDE SEQUENCE</scope>
    <source>
        <strain evidence="7">ChiSxjej6B18-287</strain>
    </source>
</reference>
<comment type="cofactor">
    <cofactor evidence="1">
        <name>[4Fe-4S] cluster</name>
        <dbReference type="ChEBI" id="CHEBI:49883"/>
    </cofactor>
</comment>
<comment type="caution">
    <text evidence="7">The sequence shown here is derived from an EMBL/GenBank/DDBJ whole genome shotgun (WGS) entry which is preliminary data.</text>
</comment>
<evidence type="ECO:0000256" key="4">
    <source>
        <dbReference type="ARBA" id="ARBA00023004"/>
    </source>
</evidence>
<dbReference type="InterPro" id="IPR051805">
    <property type="entry name" value="Dehydratase_Activator_Redct"/>
</dbReference>
<accession>A0A9D2SKZ4</accession>
<evidence type="ECO:0000259" key="6">
    <source>
        <dbReference type="Pfam" id="PF01869"/>
    </source>
</evidence>
<evidence type="ECO:0000256" key="2">
    <source>
        <dbReference type="ARBA" id="ARBA00011738"/>
    </source>
</evidence>
<proteinExistence type="predicted"/>
<organism evidence="7 8">
    <name type="scientific">Candidatus Blautia merdigallinarum</name>
    <dbReference type="NCBI Taxonomy" id="2838495"/>
    <lineage>
        <taxon>Bacteria</taxon>
        <taxon>Bacillati</taxon>
        <taxon>Bacillota</taxon>
        <taxon>Clostridia</taxon>
        <taxon>Lachnospirales</taxon>
        <taxon>Lachnospiraceae</taxon>
        <taxon>Blautia</taxon>
    </lineage>
</organism>
<dbReference type="EMBL" id="DWWV01000191">
    <property type="protein sequence ID" value="HJC11862.1"/>
    <property type="molecule type" value="Genomic_DNA"/>
</dbReference>
<dbReference type="InterPro" id="IPR043129">
    <property type="entry name" value="ATPase_NBD"/>
</dbReference>
<evidence type="ECO:0000256" key="3">
    <source>
        <dbReference type="ARBA" id="ARBA00022723"/>
    </source>
</evidence>
<protein>
    <submittedName>
        <fullName evidence="7">3-hydroxyacyl-ACP dehydratase</fullName>
    </submittedName>
</protein>
<dbReference type="InterPro" id="IPR002731">
    <property type="entry name" value="ATPase_BadF"/>
</dbReference>
<evidence type="ECO:0000313" key="7">
    <source>
        <dbReference type="EMBL" id="HJC11862.1"/>
    </source>
</evidence>
<sequence length="313" mass="33806">RPMLLLETDYTRQSSGQIRTRIEAFLESLTPDIPQPKKTGKGDKTMYVMGIDSGSTSTNAVIMDQDRKIRAFSVVRTGAKSGVSAQKALEEVLEKAGLSREDISWIVSTGYGRVSIDFADENVTEISCHGKGAHYFNPKIRTILDIGGQDSKAIHLNEKGEVKDFVMNDKCAAGTGRFLEMIARTLEVSLDELGAIALTSTEKIEITSMCSVFAESEVISLIANNKEKADIAEGVCHAIANKAFGLLRRVGMESDFMMTGGVAKNPGVVRAVEEKIGASLYICEEPEIVGAAGAALYALEKCGFCSGTGRERF</sequence>
<dbReference type="GO" id="GO:0046872">
    <property type="term" value="F:metal ion binding"/>
    <property type="evidence" value="ECO:0007669"/>
    <property type="project" value="UniProtKB-KW"/>
</dbReference>
<gene>
    <name evidence="7" type="ORF">H9935_13880</name>
</gene>
<feature type="non-terminal residue" evidence="7">
    <location>
        <position position="1"/>
    </location>
</feature>
<comment type="subunit">
    <text evidence="2">Homodimer.</text>
</comment>
<name>A0A9D2SKZ4_9FIRM</name>
<keyword evidence="3" id="KW-0479">Metal-binding</keyword>
<keyword evidence="4" id="KW-0408">Iron</keyword>
<dbReference type="PANTHER" id="PTHR32329">
    <property type="entry name" value="BIFUNCTIONAL PROTEIN [INCLUDES 2-HYDROXYACYL-COA DEHYDRATASE (N-TER) AND ITS ACTIVATOR DOMAIN (C_TERM)-RELATED"/>
    <property type="match status" value="1"/>
</dbReference>
<evidence type="ECO:0000313" key="8">
    <source>
        <dbReference type="Proteomes" id="UP000823893"/>
    </source>
</evidence>